<protein>
    <submittedName>
        <fullName evidence="1">Uncharacterized protein</fullName>
    </submittedName>
</protein>
<accession>A0A6C0UIJ0</accession>
<dbReference type="GeneID" id="44080574"/>
<evidence type="ECO:0000313" key="1">
    <source>
        <dbReference type="EMBL" id="QIB75336.1"/>
    </source>
</evidence>
<organism evidence="1 2">
    <name type="scientific">Halogeometricum borinquense</name>
    <dbReference type="NCBI Taxonomy" id="60847"/>
    <lineage>
        <taxon>Archaea</taxon>
        <taxon>Methanobacteriati</taxon>
        <taxon>Methanobacteriota</taxon>
        <taxon>Stenosarchaea group</taxon>
        <taxon>Halobacteria</taxon>
        <taxon>Halobacteriales</taxon>
        <taxon>Haloferacaceae</taxon>
        <taxon>Halogeometricum</taxon>
    </lineage>
</organism>
<proteinExistence type="predicted"/>
<dbReference type="AlphaFoldDB" id="A0A6C0UIJ0"/>
<gene>
    <name evidence="1" type="ORF">G3I44_14195</name>
</gene>
<reference evidence="1 2" key="1">
    <citation type="submission" date="2020-02" db="EMBL/GenBank/DDBJ databases">
        <title>Whole genome sequence of Halogeometricum borinquense strain wsp4.</title>
        <authorList>
            <person name="Verma D.K."/>
            <person name="Gopal K."/>
            <person name="Prasad E.S."/>
        </authorList>
    </citation>
    <scope>NUCLEOTIDE SEQUENCE [LARGE SCALE GENOMIC DNA]</scope>
    <source>
        <strain evidence="2">wsp4</strain>
    </source>
</reference>
<dbReference type="Proteomes" id="UP000465846">
    <property type="component" value="Chromosome"/>
</dbReference>
<dbReference type="RefSeq" id="WP_163487116.1">
    <property type="nucleotide sequence ID" value="NZ_CP048739.1"/>
</dbReference>
<dbReference type="EMBL" id="CP048739">
    <property type="protein sequence ID" value="QIB75336.1"/>
    <property type="molecule type" value="Genomic_DNA"/>
</dbReference>
<name>A0A6C0UIJ0_9EURY</name>
<sequence length="143" mass="16100">MDEGELRAVSRAHELLGAPRKDLKEALNSDDKHALREYAKTIEAAKSVLSDLVGNFREYETFEQAAAGCFNGTFDTISSEIDWDGLAGRTIYRFDTPLLVFDELVGRIRVDDEAVEFYKFNDSRQKLAEVARSNPKIPNGEPQ</sequence>
<evidence type="ECO:0000313" key="2">
    <source>
        <dbReference type="Proteomes" id="UP000465846"/>
    </source>
</evidence>